<reference evidence="2" key="1">
    <citation type="journal article" date="2020" name="Nat. Genet.">
        <title>Genomic diversifications of five Gossypium allopolyploid species and their impact on cotton improvement.</title>
        <authorList>
            <person name="Chen Z.J."/>
            <person name="Sreedasyam A."/>
            <person name="Ando A."/>
            <person name="Song Q."/>
            <person name="De Santiago L.M."/>
            <person name="Hulse-Kemp A.M."/>
            <person name="Ding M."/>
            <person name="Ye W."/>
            <person name="Kirkbride R.C."/>
            <person name="Jenkins J."/>
            <person name="Plott C."/>
            <person name="Lovell J."/>
            <person name="Lin Y.M."/>
            <person name="Vaughn R."/>
            <person name="Liu B."/>
            <person name="Simpson S."/>
            <person name="Scheffler B.E."/>
            <person name="Wen L."/>
            <person name="Saski C.A."/>
            <person name="Grover C.E."/>
            <person name="Hu G."/>
            <person name="Conover J.L."/>
            <person name="Carlson J.W."/>
            <person name="Shu S."/>
            <person name="Boston L.B."/>
            <person name="Williams M."/>
            <person name="Peterson D.G."/>
            <person name="McGee K."/>
            <person name="Jones D.C."/>
            <person name="Wendel J.F."/>
            <person name="Stelly D.M."/>
            <person name="Grimwood J."/>
            <person name="Schmutz J."/>
        </authorList>
    </citation>
    <scope>NUCLEOTIDE SEQUENCE [LARGE SCALE GENOMIC DNA]</scope>
    <source>
        <strain evidence="2">cv. 3-79</strain>
    </source>
</reference>
<dbReference type="AlphaFoldDB" id="A0A5J5X3X4"/>
<evidence type="ECO:0000313" key="1">
    <source>
        <dbReference type="EMBL" id="KAB2098549.1"/>
    </source>
</evidence>
<accession>A0A5J5X3X4</accession>
<evidence type="ECO:0000313" key="2">
    <source>
        <dbReference type="Proteomes" id="UP000327439"/>
    </source>
</evidence>
<protein>
    <submittedName>
        <fullName evidence="1">Uncharacterized protein</fullName>
    </submittedName>
</protein>
<proteinExistence type="predicted"/>
<organism evidence="1 2">
    <name type="scientific">Gossypium barbadense</name>
    <name type="common">Sea Island cotton</name>
    <name type="synonym">Hibiscus barbadensis</name>
    <dbReference type="NCBI Taxonomy" id="3634"/>
    <lineage>
        <taxon>Eukaryota</taxon>
        <taxon>Viridiplantae</taxon>
        <taxon>Streptophyta</taxon>
        <taxon>Embryophyta</taxon>
        <taxon>Tracheophyta</taxon>
        <taxon>Spermatophyta</taxon>
        <taxon>Magnoliopsida</taxon>
        <taxon>eudicotyledons</taxon>
        <taxon>Gunneridae</taxon>
        <taxon>Pentapetalae</taxon>
        <taxon>rosids</taxon>
        <taxon>malvids</taxon>
        <taxon>Malvales</taxon>
        <taxon>Malvaceae</taxon>
        <taxon>Malvoideae</taxon>
        <taxon>Gossypium</taxon>
    </lineage>
</organism>
<gene>
    <name evidence="1" type="ORF">ES319_A01G246400v1</name>
</gene>
<dbReference type="Proteomes" id="UP000327439">
    <property type="component" value="Chromosome A01"/>
</dbReference>
<sequence length="75" mass="8937">MCGSLMFLIDVHPSMRASFLASERMRGRKSCYSWVLIYEDCPLKFIEITVEPKTRIMKVEPFEYYLIRGWRPTVI</sequence>
<name>A0A5J5X3X4_GOSBA</name>
<keyword evidence="2" id="KW-1185">Reference proteome</keyword>
<dbReference type="EMBL" id="CM018202">
    <property type="protein sequence ID" value="KAB2098549.1"/>
    <property type="molecule type" value="Genomic_DNA"/>
</dbReference>